<keyword evidence="1" id="KW-0812">Transmembrane</keyword>
<protein>
    <recommendedName>
        <fullName evidence="4">DUF3040 domain-containing protein</fullName>
    </recommendedName>
</protein>
<organism evidence="2 3">
    <name type="scientific">Paractinoplanes globisporus</name>
    <dbReference type="NCBI Taxonomy" id="113565"/>
    <lineage>
        <taxon>Bacteria</taxon>
        <taxon>Bacillati</taxon>
        <taxon>Actinomycetota</taxon>
        <taxon>Actinomycetes</taxon>
        <taxon>Micromonosporales</taxon>
        <taxon>Micromonosporaceae</taxon>
        <taxon>Paractinoplanes</taxon>
    </lineage>
</organism>
<gene>
    <name evidence="2" type="ORF">ACFY35_14670</name>
</gene>
<dbReference type="EMBL" id="JBIAZU010000002">
    <property type="protein sequence ID" value="MFF5290686.1"/>
    <property type="molecule type" value="Genomic_DNA"/>
</dbReference>
<name>A0ABW6WES0_9ACTN</name>
<evidence type="ECO:0000313" key="3">
    <source>
        <dbReference type="Proteomes" id="UP001602245"/>
    </source>
</evidence>
<comment type="caution">
    <text evidence="2">The sequence shown here is derived from an EMBL/GenBank/DDBJ whole genome shotgun (WGS) entry which is preliminary data.</text>
</comment>
<keyword evidence="3" id="KW-1185">Reference proteome</keyword>
<evidence type="ECO:0008006" key="4">
    <source>
        <dbReference type="Google" id="ProtNLM"/>
    </source>
</evidence>
<feature type="transmembrane region" description="Helical" evidence="1">
    <location>
        <begin position="61"/>
        <end position="80"/>
    </location>
</feature>
<dbReference type="Proteomes" id="UP001602245">
    <property type="component" value="Unassembled WGS sequence"/>
</dbReference>
<sequence>MEANDRQRQFDQIVAQLAADYPSLTGRRRWSRRLAVTVAVLGGLAWGLLSVAMVAWGVAGVLLTCGVAAVIGTGVAVDGLRRRRH</sequence>
<keyword evidence="1" id="KW-0472">Membrane</keyword>
<keyword evidence="1" id="KW-1133">Transmembrane helix</keyword>
<evidence type="ECO:0000256" key="1">
    <source>
        <dbReference type="SAM" id="Phobius"/>
    </source>
</evidence>
<dbReference type="RefSeq" id="WP_020510323.1">
    <property type="nucleotide sequence ID" value="NZ_JBIAZU010000002.1"/>
</dbReference>
<accession>A0ABW6WES0</accession>
<feature type="transmembrane region" description="Helical" evidence="1">
    <location>
        <begin position="34"/>
        <end position="55"/>
    </location>
</feature>
<proteinExistence type="predicted"/>
<reference evidence="2 3" key="1">
    <citation type="submission" date="2024-10" db="EMBL/GenBank/DDBJ databases">
        <title>The Natural Products Discovery Center: Release of the First 8490 Sequenced Strains for Exploring Actinobacteria Biosynthetic Diversity.</title>
        <authorList>
            <person name="Kalkreuter E."/>
            <person name="Kautsar S.A."/>
            <person name="Yang D."/>
            <person name="Bader C.D."/>
            <person name="Teijaro C.N."/>
            <person name="Fluegel L."/>
            <person name="Davis C.M."/>
            <person name="Simpson J.R."/>
            <person name="Lauterbach L."/>
            <person name="Steele A.D."/>
            <person name="Gui C."/>
            <person name="Meng S."/>
            <person name="Li G."/>
            <person name="Viehrig K."/>
            <person name="Ye F."/>
            <person name="Su P."/>
            <person name="Kiefer A.F."/>
            <person name="Nichols A."/>
            <person name="Cepeda A.J."/>
            <person name="Yan W."/>
            <person name="Fan B."/>
            <person name="Jiang Y."/>
            <person name="Adhikari A."/>
            <person name="Zheng C.-J."/>
            <person name="Schuster L."/>
            <person name="Cowan T.M."/>
            <person name="Smanski M.J."/>
            <person name="Chevrette M.G."/>
            <person name="De Carvalho L.P.S."/>
            <person name="Shen B."/>
        </authorList>
    </citation>
    <scope>NUCLEOTIDE SEQUENCE [LARGE SCALE GENOMIC DNA]</scope>
    <source>
        <strain evidence="2 3">NPDC000087</strain>
    </source>
</reference>
<evidence type="ECO:0000313" key="2">
    <source>
        <dbReference type="EMBL" id="MFF5290686.1"/>
    </source>
</evidence>